<dbReference type="Pfam" id="PF04262">
    <property type="entry name" value="Glu_cys_ligase"/>
    <property type="match status" value="1"/>
</dbReference>
<evidence type="ECO:0000256" key="5">
    <source>
        <dbReference type="ARBA" id="ARBA00022741"/>
    </source>
</evidence>
<dbReference type="OrthoDB" id="9803907at2"/>
<evidence type="ECO:0000256" key="4">
    <source>
        <dbReference type="ARBA" id="ARBA00022684"/>
    </source>
</evidence>
<comment type="pathway">
    <text evidence="1 8 9">Sulfur metabolism; glutathione biosynthesis; glutathione from L-cysteine and L-glutamate: step 1/2.</text>
</comment>
<evidence type="ECO:0000256" key="2">
    <source>
        <dbReference type="ARBA" id="ARBA00008772"/>
    </source>
</evidence>
<dbReference type="EC" id="6.3.2.2" evidence="8"/>
<gene>
    <name evidence="8" type="primary">gshA</name>
    <name evidence="11" type="ORF">C1N32_09050</name>
</gene>
<evidence type="ECO:0000259" key="10">
    <source>
        <dbReference type="Pfam" id="PF04262"/>
    </source>
</evidence>
<keyword evidence="5 8" id="KW-0547">Nucleotide-binding</keyword>
<dbReference type="PANTHER" id="PTHR38761:SF1">
    <property type="entry name" value="GLUTAMATE--CYSTEINE LIGASE"/>
    <property type="match status" value="1"/>
</dbReference>
<dbReference type="HAMAP" id="MF_00578">
    <property type="entry name" value="Glu_cys_ligase"/>
    <property type="match status" value="1"/>
</dbReference>
<dbReference type="Proteomes" id="UP000236449">
    <property type="component" value="Unassembled WGS sequence"/>
</dbReference>
<dbReference type="Gene3D" id="3.30.590.20">
    <property type="match status" value="1"/>
</dbReference>
<proteinExistence type="inferred from homology"/>
<dbReference type="EMBL" id="POSK01000005">
    <property type="protein sequence ID" value="PNI04939.1"/>
    <property type="molecule type" value="Genomic_DNA"/>
</dbReference>
<feature type="domain" description="Glutamate--cysteine ligase" evidence="10">
    <location>
        <begin position="13"/>
        <end position="378"/>
    </location>
</feature>
<keyword evidence="3 8" id="KW-0436">Ligase</keyword>
<comment type="catalytic activity">
    <reaction evidence="7 8 9">
        <text>L-cysteine + L-glutamate + ATP = gamma-L-glutamyl-L-cysteine + ADP + phosphate + H(+)</text>
        <dbReference type="Rhea" id="RHEA:13285"/>
        <dbReference type="ChEBI" id="CHEBI:15378"/>
        <dbReference type="ChEBI" id="CHEBI:29985"/>
        <dbReference type="ChEBI" id="CHEBI:30616"/>
        <dbReference type="ChEBI" id="CHEBI:35235"/>
        <dbReference type="ChEBI" id="CHEBI:43474"/>
        <dbReference type="ChEBI" id="CHEBI:58173"/>
        <dbReference type="ChEBI" id="CHEBI:456216"/>
        <dbReference type="EC" id="6.3.2.2"/>
    </reaction>
</comment>
<keyword evidence="4 8" id="KW-0317">Glutathione biosynthesis</keyword>
<evidence type="ECO:0000256" key="8">
    <source>
        <dbReference type="HAMAP-Rule" id="MF_00578"/>
    </source>
</evidence>
<evidence type="ECO:0000256" key="7">
    <source>
        <dbReference type="ARBA" id="ARBA00048819"/>
    </source>
</evidence>
<organism evidence="11 12">
    <name type="scientific">Vibrio diazotrophicus</name>
    <dbReference type="NCBI Taxonomy" id="685"/>
    <lineage>
        <taxon>Bacteria</taxon>
        <taxon>Pseudomonadati</taxon>
        <taxon>Pseudomonadota</taxon>
        <taxon>Gammaproteobacteria</taxon>
        <taxon>Vibrionales</taxon>
        <taxon>Vibrionaceae</taxon>
        <taxon>Vibrio</taxon>
    </lineage>
</organism>
<dbReference type="GO" id="GO:0004357">
    <property type="term" value="F:glutamate-cysteine ligase activity"/>
    <property type="evidence" value="ECO:0007669"/>
    <property type="project" value="UniProtKB-UniRule"/>
</dbReference>
<evidence type="ECO:0000256" key="9">
    <source>
        <dbReference type="RuleBase" id="RU004391"/>
    </source>
</evidence>
<dbReference type="PANTHER" id="PTHR38761">
    <property type="entry name" value="GLUTAMATE--CYSTEINE LIGASE"/>
    <property type="match status" value="1"/>
</dbReference>
<dbReference type="AlphaFoldDB" id="A0A2J8I346"/>
<dbReference type="RefSeq" id="WP_102966080.1">
    <property type="nucleotide sequence ID" value="NZ_POSK01000005.1"/>
</dbReference>
<dbReference type="GO" id="GO:0006750">
    <property type="term" value="P:glutathione biosynthetic process"/>
    <property type="evidence" value="ECO:0007669"/>
    <property type="project" value="UniProtKB-UniRule"/>
</dbReference>
<evidence type="ECO:0000313" key="12">
    <source>
        <dbReference type="Proteomes" id="UP000236449"/>
    </source>
</evidence>
<dbReference type="InterPro" id="IPR006334">
    <property type="entry name" value="Glut_cys_ligase"/>
</dbReference>
<dbReference type="GO" id="GO:0005524">
    <property type="term" value="F:ATP binding"/>
    <property type="evidence" value="ECO:0007669"/>
    <property type="project" value="UniProtKB-KW"/>
</dbReference>
<evidence type="ECO:0000313" key="11">
    <source>
        <dbReference type="EMBL" id="PNI04939.1"/>
    </source>
</evidence>
<dbReference type="NCBIfam" id="TIGR01434">
    <property type="entry name" value="glu_cys_ligase"/>
    <property type="match status" value="1"/>
</dbReference>
<accession>A0A2J8I346</accession>
<dbReference type="FunFam" id="3.30.590.20:FF:000001">
    <property type="entry name" value="Glutamate--cysteine ligase"/>
    <property type="match status" value="1"/>
</dbReference>
<dbReference type="InterPro" id="IPR014746">
    <property type="entry name" value="Gln_synth/guanido_kin_cat_dom"/>
</dbReference>
<comment type="caution">
    <text evidence="11">The sequence shown here is derived from an EMBL/GenBank/DDBJ whole genome shotgun (WGS) entry which is preliminary data.</text>
</comment>
<dbReference type="GO" id="GO:0005829">
    <property type="term" value="C:cytosol"/>
    <property type="evidence" value="ECO:0007669"/>
    <property type="project" value="TreeGrafter"/>
</dbReference>
<name>A0A2J8I346_VIBDI</name>
<dbReference type="GO" id="GO:0046872">
    <property type="term" value="F:metal ion binding"/>
    <property type="evidence" value="ECO:0007669"/>
    <property type="project" value="TreeGrafter"/>
</dbReference>
<comment type="similarity">
    <text evidence="2 8">Belongs to the glutamate--cysteine ligase type 1 family. Type 1 subfamily.</text>
</comment>
<reference evidence="11 12" key="1">
    <citation type="submission" date="2018-01" db="EMBL/GenBank/DDBJ databases">
        <title>Draft genome sequences of six Vibrio diazotrophicus strains isolated from deep-sea sediments of the Baltic Sea.</title>
        <authorList>
            <person name="Castillo D."/>
            <person name="Vandieken V."/>
            <person name="Chiang O."/>
            <person name="Middelboe M."/>
        </authorList>
    </citation>
    <scope>NUCLEOTIDE SEQUENCE [LARGE SCALE GENOMIC DNA]</scope>
    <source>
        <strain evidence="11 12">60.27F</strain>
    </source>
</reference>
<dbReference type="UniPathway" id="UPA00142">
    <property type="reaction ID" value="UER00209"/>
</dbReference>
<evidence type="ECO:0000256" key="6">
    <source>
        <dbReference type="ARBA" id="ARBA00022840"/>
    </source>
</evidence>
<protein>
    <recommendedName>
        <fullName evidence="8">Glutamate--cysteine ligase</fullName>
        <ecNumber evidence="8">6.3.2.2</ecNumber>
    </recommendedName>
    <alternativeName>
        <fullName evidence="8">Gamma-ECS</fullName>
        <shortName evidence="8">GCS</shortName>
    </alternativeName>
    <alternativeName>
        <fullName evidence="8">Gamma-glutamylcysteine synthetase</fullName>
    </alternativeName>
</protein>
<keyword evidence="6 8" id="KW-0067">ATP-binding</keyword>
<dbReference type="InterPro" id="IPR007370">
    <property type="entry name" value="Glu_cys_ligase"/>
</dbReference>
<evidence type="ECO:0000256" key="1">
    <source>
        <dbReference type="ARBA" id="ARBA00005006"/>
    </source>
</evidence>
<sequence>MTNFAERLERVANKSKVFQQFGRGVERETLRYTSDGELALTPHPQSLGSALTNRWVTTDFSESLLEFITPVSNDVATLMSQLKDIHHFAQSKINDEKLWPLSMPCYVGSEDDINLAQYGSSNTGRMKTLYRAGLKKRYGSLMQIISGVHFNFSFPDSFWDALYGEQDEITRQDTKSEAYFALIRNYYRFGWLIPYFFGASPALCSSFIRGRETKLPFEKVGGTLYLPHSTSLRLSDLGYTNSAQSGLKIGFNGLNQYLEGLNRAIRTPSTEFAEIGVKVDGEYRQLNSNVLQIENELYAPIRPKRVAKSGEKPSEALARGGVEYIEVRSLDVNPFSPVGVTEQQVRFLDLFLTWAALSDSDPMDSCELECWRDNWNKVIVQGRQVGLELQIGCHGEKLSLQDWAKRVFADLRQIAEVMDAELGGNAYQQVCNELETWIDNPDKTLSAQLLEIVKTAGGLGKAGCALGMQYRQQNLEHQYQVYSKELMEEEVIRSAQEQLSIEQQDTVSFDEYLEQYFAYLK</sequence>
<dbReference type="SUPFAM" id="SSF55931">
    <property type="entry name" value="Glutamine synthetase/guanido kinase"/>
    <property type="match status" value="1"/>
</dbReference>
<evidence type="ECO:0000256" key="3">
    <source>
        <dbReference type="ARBA" id="ARBA00022598"/>
    </source>
</evidence>